<gene>
    <name evidence="2" type="primary">LOC116290774</name>
</gene>
<sequence>MDSVWDSLDHEFLQKDIRRIFQENKIDNIEAFLKLDSEDLKILGVRFHSDKCKLLDKQKELLLKEREAGHGGDWKKIEDWRRNKAPFAKKSHSLKLKQRVIAFNHFYNDW</sequence>
<dbReference type="GeneID" id="116290774"/>
<reference evidence="2" key="1">
    <citation type="submission" date="2025-08" db="UniProtKB">
        <authorList>
            <consortium name="RefSeq"/>
        </authorList>
    </citation>
    <scope>IDENTIFICATION</scope>
    <source>
        <tissue evidence="2">Tentacle</tissue>
    </source>
</reference>
<dbReference type="SUPFAM" id="SSF47769">
    <property type="entry name" value="SAM/Pointed domain"/>
    <property type="match status" value="1"/>
</dbReference>
<dbReference type="OrthoDB" id="10448198at2759"/>
<dbReference type="AlphaFoldDB" id="A0A6P8HBA4"/>
<dbReference type="Proteomes" id="UP000515163">
    <property type="component" value="Unplaced"/>
</dbReference>
<keyword evidence="1" id="KW-1185">Reference proteome</keyword>
<protein>
    <submittedName>
        <fullName evidence="2">Uncharacterized protein LOC116290774 isoform X2</fullName>
    </submittedName>
</protein>
<dbReference type="InterPro" id="IPR013761">
    <property type="entry name" value="SAM/pointed_sf"/>
</dbReference>
<dbReference type="RefSeq" id="XP_031553734.1">
    <property type="nucleotide sequence ID" value="XM_031697874.1"/>
</dbReference>
<evidence type="ECO:0000313" key="1">
    <source>
        <dbReference type="Proteomes" id="UP000515163"/>
    </source>
</evidence>
<organism evidence="1 2">
    <name type="scientific">Actinia tenebrosa</name>
    <name type="common">Australian red waratah sea anemone</name>
    <dbReference type="NCBI Taxonomy" id="6105"/>
    <lineage>
        <taxon>Eukaryota</taxon>
        <taxon>Metazoa</taxon>
        <taxon>Cnidaria</taxon>
        <taxon>Anthozoa</taxon>
        <taxon>Hexacorallia</taxon>
        <taxon>Actiniaria</taxon>
        <taxon>Actiniidae</taxon>
        <taxon>Actinia</taxon>
    </lineage>
</organism>
<proteinExistence type="predicted"/>
<name>A0A6P8HBA4_ACTTE</name>
<accession>A0A6P8HBA4</accession>
<evidence type="ECO:0000313" key="2">
    <source>
        <dbReference type="RefSeq" id="XP_031553734.1"/>
    </source>
</evidence>